<keyword evidence="5" id="KW-1185">Reference proteome</keyword>
<feature type="region of interest" description="Disordered" evidence="2">
    <location>
        <begin position="277"/>
        <end position="305"/>
    </location>
</feature>
<dbReference type="Proteomes" id="UP000194236">
    <property type="component" value="Unassembled WGS sequence"/>
</dbReference>
<dbReference type="PANTHER" id="PTHR23303:SF14">
    <property type="entry name" value="BOS COMPLEX SUBUNIT NOMO1-RELATED"/>
    <property type="match status" value="1"/>
</dbReference>
<organism evidence="4 5">
    <name type="scientific">Euroglyphus maynei</name>
    <name type="common">Mayne's house dust mite</name>
    <dbReference type="NCBI Taxonomy" id="6958"/>
    <lineage>
        <taxon>Eukaryota</taxon>
        <taxon>Metazoa</taxon>
        <taxon>Ecdysozoa</taxon>
        <taxon>Arthropoda</taxon>
        <taxon>Chelicerata</taxon>
        <taxon>Arachnida</taxon>
        <taxon>Acari</taxon>
        <taxon>Acariformes</taxon>
        <taxon>Sarcoptiformes</taxon>
        <taxon>Astigmata</taxon>
        <taxon>Psoroptidia</taxon>
        <taxon>Analgoidea</taxon>
        <taxon>Pyroglyphidae</taxon>
        <taxon>Pyroglyphinae</taxon>
        <taxon>Euroglyphus</taxon>
    </lineage>
</organism>
<dbReference type="Pfam" id="PF23192">
    <property type="entry name" value="NOMO_12th"/>
    <property type="match status" value="1"/>
</dbReference>
<protein>
    <recommendedName>
        <fullName evidence="3">NOMO C-terminal transthyretin-like domain-containing protein</fullName>
    </recommendedName>
</protein>
<dbReference type="InterPro" id="IPR051417">
    <property type="entry name" value="SDr/BOS_complex"/>
</dbReference>
<proteinExistence type="predicted"/>
<evidence type="ECO:0000256" key="1">
    <source>
        <dbReference type="ARBA" id="ARBA00022729"/>
    </source>
</evidence>
<evidence type="ECO:0000259" key="3">
    <source>
        <dbReference type="Pfam" id="PF23192"/>
    </source>
</evidence>
<dbReference type="OrthoDB" id="10263633at2759"/>
<comment type="caution">
    <text evidence="4">The sequence shown here is derived from an EMBL/GenBank/DDBJ whole genome shotgun (WGS) entry which is preliminary data.</text>
</comment>
<name>A0A1Y3AWU0_EURMA</name>
<evidence type="ECO:0000256" key="2">
    <source>
        <dbReference type="SAM" id="MobiDB-lite"/>
    </source>
</evidence>
<feature type="domain" description="NOMO C-terminal transthyretin-like" evidence="3">
    <location>
        <begin position="125"/>
        <end position="213"/>
    </location>
</feature>
<dbReference type="GO" id="GO:0005789">
    <property type="term" value="C:endoplasmic reticulum membrane"/>
    <property type="evidence" value="ECO:0007669"/>
    <property type="project" value="TreeGrafter"/>
</dbReference>
<feature type="compositionally biased region" description="Low complexity" evidence="2">
    <location>
        <begin position="277"/>
        <end position="295"/>
    </location>
</feature>
<dbReference type="AlphaFoldDB" id="A0A1Y3AWU0"/>
<reference evidence="4 5" key="1">
    <citation type="submission" date="2017-03" db="EMBL/GenBank/DDBJ databases">
        <title>Genome Survey of Euroglyphus maynei.</title>
        <authorList>
            <person name="Arlian L.G."/>
            <person name="Morgan M.S."/>
            <person name="Rider S.D."/>
        </authorList>
    </citation>
    <scope>NUCLEOTIDE SEQUENCE [LARGE SCALE GENOMIC DNA]</scope>
    <source>
        <strain evidence="4">Arlian Lab</strain>
        <tissue evidence="4">Whole body</tissue>
    </source>
</reference>
<keyword evidence="1" id="KW-0732">Signal</keyword>
<feature type="compositionally biased region" description="Basic residues" evidence="2">
    <location>
        <begin position="296"/>
        <end position="305"/>
    </location>
</feature>
<dbReference type="EMBL" id="MUJZ01053799">
    <property type="protein sequence ID" value="OTF72970.1"/>
    <property type="molecule type" value="Genomic_DNA"/>
</dbReference>
<gene>
    <name evidence="4" type="ORF">BLA29_007279</name>
</gene>
<evidence type="ECO:0000313" key="5">
    <source>
        <dbReference type="Proteomes" id="UP000194236"/>
    </source>
</evidence>
<dbReference type="PANTHER" id="PTHR23303">
    <property type="entry name" value="CARBOXYPEPTIDASE REGULATORY REGION-CONTAINING"/>
    <property type="match status" value="1"/>
</dbReference>
<accession>A0A1Y3AWU0</accession>
<evidence type="ECO:0000313" key="4">
    <source>
        <dbReference type="EMBL" id="OTF72970.1"/>
    </source>
</evidence>
<sequence>MFNIDNGDNVVIKVVGKKVAFSCIGLVDSLNGEPETDIIVEAVGIRNIVENSTVQCTQLQEQSTSEIDGSFRILGLLPDCQYVIRLKTDHMKNKNISKSIPKAHSVRVQNRDISDLRFIVIYKSLQTDLTLSIETKEEYLNTISIKLFRSNEPNAMFQQTLHNSFVFLPSVPLDNATYLLKVDSNLDDRTYQYEPIIHTILANESYLHLHLDFPVQRRHQHDGTSDQDIAHNSLYSLILFLIGMAIYNYRQVLEFYHKTPINVTNIRQIFTNNSSLSNNNDNTSDGSHSSSNNNNNKKKMKFKKN</sequence>
<dbReference type="InterPro" id="IPR056191">
    <property type="entry name" value="NOMO_12th"/>
</dbReference>